<dbReference type="Gene3D" id="1.10.10.10">
    <property type="entry name" value="Winged helix-like DNA-binding domain superfamily/Winged helix DNA-binding domain"/>
    <property type="match status" value="1"/>
</dbReference>
<dbReference type="CDD" id="cd05466">
    <property type="entry name" value="PBP2_LTTR_substrate"/>
    <property type="match status" value="1"/>
</dbReference>
<feature type="domain" description="HTH lysR-type" evidence="5">
    <location>
        <begin position="1"/>
        <end position="58"/>
    </location>
</feature>
<evidence type="ECO:0000256" key="4">
    <source>
        <dbReference type="ARBA" id="ARBA00023163"/>
    </source>
</evidence>
<name>D5WWC6_KYRT2</name>
<dbReference type="GO" id="GO:0003677">
    <property type="term" value="F:DNA binding"/>
    <property type="evidence" value="ECO:0007669"/>
    <property type="project" value="UniProtKB-KW"/>
</dbReference>
<dbReference type="AlphaFoldDB" id="D5WWC6"/>
<evidence type="ECO:0000313" key="6">
    <source>
        <dbReference type="EMBL" id="ADG07691.1"/>
    </source>
</evidence>
<proteinExistence type="inferred from homology"/>
<dbReference type="Pfam" id="PF03466">
    <property type="entry name" value="LysR_substrate"/>
    <property type="match status" value="1"/>
</dbReference>
<keyword evidence="2" id="KW-0805">Transcription regulation</keyword>
<dbReference type="InterPro" id="IPR050950">
    <property type="entry name" value="HTH-type_LysR_regulators"/>
</dbReference>
<evidence type="ECO:0000256" key="1">
    <source>
        <dbReference type="ARBA" id="ARBA00009437"/>
    </source>
</evidence>
<evidence type="ECO:0000256" key="3">
    <source>
        <dbReference type="ARBA" id="ARBA00023125"/>
    </source>
</evidence>
<protein>
    <submittedName>
        <fullName evidence="6">Transcriptional regulator, LysR family</fullName>
    </submittedName>
</protein>
<dbReference type="PRINTS" id="PR00039">
    <property type="entry name" value="HTHLYSR"/>
</dbReference>
<dbReference type="GO" id="GO:0005829">
    <property type="term" value="C:cytosol"/>
    <property type="evidence" value="ECO:0007669"/>
    <property type="project" value="TreeGrafter"/>
</dbReference>
<dbReference type="PANTHER" id="PTHR30419">
    <property type="entry name" value="HTH-TYPE TRANSCRIPTIONAL REGULATOR YBHD"/>
    <property type="match status" value="1"/>
</dbReference>
<comment type="similarity">
    <text evidence="1">Belongs to the LysR transcriptional regulatory family.</text>
</comment>
<dbReference type="STRING" id="562970.Btus_3072"/>
<reference evidence="6 7" key="1">
    <citation type="journal article" date="2011" name="Stand. Genomic Sci.">
        <title>Complete genome sequence of the thermophilic, hydrogen-oxidizing Bacillus tusciae type strain (T2) and reclassification in the new genus, Kyrpidia gen. nov. as Kyrpidia tusciae comb. nov. and emendation of the family Alicyclobacillaceae da Costa and Rainey, 2010.</title>
        <authorList>
            <person name="Klenk H.P."/>
            <person name="Lapidus A."/>
            <person name="Chertkov O."/>
            <person name="Copeland A."/>
            <person name="Del Rio T.G."/>
            <person name="Nolan M."/>
            <person name="Lucas S."/>
            <person name="Chen F."/>
            <person name="Tice H."/>
            <person name="Cheng J.F."/>
            <person name="Han C."/>
            <person name="Bruce D."/>
            <person name="Goodwin L."/>
            <person name="Pitluck S."/>
            <person name="Pati A."/>
            <person name="Ivanova N."/>
            <person name="Mavromatis K."/>
            <person name="Daum C."/>
            <person name="Chen A."/>
            <person name="Palaniappan K."/>
            <person name="Chang Y.J."/>
            <person name="Land M."/>
            <person name="Hauser L."/>
            <person name="Jeffries C.D."/>
            <person name="Detter J.C."/>
            <person name="Rohde M."/>
            <person name="Abt B."/>
            <person name="Pukall R."/>
            <person name="Goker M."/>
            <person name="Bristow J."/>
            <person name="Markowitz V."/>
            <person name="Hugenholtz P."/>
            <person name="Eisen J.A."/>
        </authorList>
    </citation>
    <scope>NUCLEOTIDE SEQUENCE [LARGE SCALE GENOMIC DNA]</scope>
    <source>
        <strain evidence="6 7">DSM 2912</strain>
    </source>
</reference>
<dbReference type="Pfam" id="PF00126">
    <property type="entry name" value="HTH_1"/>
    <property type="match status" value="1"/>
</dbReference>
<dbReference type="PANTHER" id="PTHR30419:SF8">
    <property type="entry name" value="NITROGEN ASSIMILATION TRANSCRIPTIONAL ACTIVATOR-RELATED"/>
    <property type="match status" value="1"/>
</dbReference>
<accession>D5WWC6</accession>
<dbReference type="SUPFAM" id="SSF46785">
    <property type="entry name" value="Winged helix' DNA-binding domain"/>
    <property type="match status" value="1"/>
</dbReference>
<dbReference type="FunFam" id="1.10.10.10:FF:000001">
    <property type="entry name" value="LysR family transcriptional regulator"/>
    <property type="match status" value="1"/>
</dbReference>
<evidence type="ECO:0000256" key="2">
    <source>
        <dbReference type="ARBA" id="ARBA00023015"/>
    </source>
</evidence>
<evidence type="ECO:0000313" key="7">
    <source>
        <dbReference type="Proteomes" id="UP000002368"/>
    </source>
</evidence>
<dbReference type="RefSeq" id="WP_013076970.1">
    <property type="nucleotide sequence ID" value="NC_014098.1"/>
</dbReference>
<dbReference type="Proteomes" id="UP000002368">
    <property type="component" value="Chromosome"/>
</dbReference>
<dbReference type="InterPro" id="IPR000847">
    <property type="entry name" value="LysR_HTH_N"/>
</dbReference>
<dbReference type="GO" id="GO:0003700">
    <property type="term" value="F:DNA-binding transcription factor activity"/>
    <property type="evidence" value="ECO:0007669"/>
    <property type="project" value="InterPro"/>
</dbReference>
<keyword evidence="7" id="KW-1185">Reference proteome</keyword>
<gene>
    <name evidence="6" type="ordered locus">Btus_3072</name>
</gene>
<dbReference type="InterPro" id="IPR005119">
    <property type="entry name" value="LysR_subst-bd"/>
</dbReference>
<dbReference type="PROSITE" id="PS50931">
    <property type="entry name" value="HTH_LYSR"/>
    <property type="match status" value="1"/>
</dbReference>
<dbReference type="eggNOG" id="COG0583">
    <property type="taxonomic scope" value="Bacteria"/>
</dbReference>
<dbReference type="InterPro" id="IPR036390">
    <property type="entry name" value="WH_DNA-bd_sf"/>
</dbReference>
<dbReference type="EMBL" id="CP002017">
    <property type="protein sequence ID" value="ADG07691.1"/>
    <property type="molecule type" value="Genomic_DNA"/>
</dbReference>
<keyword evidence="3" id="KW-0238">DNA-binding</keyword>
<sequence>MNLDQLLTFIEVEKTRNFSRAAENLFLPQPTLSNRIRSLEQELGGQLFERDSRGVRLTEFGKMALPYVASIVSQWAELNHNLRNYRENLKKTFRIGIPFAFFTSVMPRLLPRLIERFPYMSFSFTNILTSNIIDEIQNHAIDLGITAYEVVNPQIAFHKIDEQEVSAVMAPFYPLARQTDKSVSLAQVAAEPLVLFGKNTAYRIQIDNEFRKRQLRYVELIEINEINTIIGILKGGIGVSLLPNRFIEMELQTGELVSFPIRPEPMKPFQTFAAYSTVDSAKIPDIKSIIDEMTSFFSET</sequence>
<dbReference type="KEGG" id="bts:Btus_3072"/>
<evidence type="ECO:0000259" key="5">
    <source>
        <dbReference type="PROSITE" id="PS50931"/>
    </source>
</evidence>
<dbReference type="InterPro" id="IPR036388">
    <property type="entry name" value="WH-like_DNA-bd_sf"/>
</dbReference>
<organism evidence="6 7">
    <name type="scientific">Kyrpidia tusciae (strain DSM 2912 / NBRC 15312 / T2)</name>
    <name type="common">Bacillus tusciae</name>
    <dbReference type="NCBI Taxonomy" id="562970"/>
    <lineage>
        <taxon>Bacteria</taxon>
        <taxon>Bacillati</taxon>
        <taxon>Bacillota</taxon>
        <taxon>Bacilli</taxon>
        <taxon>Bacillales</taxon>
        <taxon>Alicyclobacillaceae</taxon>
        <taxon>Kyrpidia</taxon>
    </lineage>
</organism>
<keyword evidence="4" id="KW-0804">Transcription</keyword>
<dbReference type="SUPFAM" id="SSF53850">
    <property type="entry name" value="Periplasmic binding protein-like II"/>
    <property type="match status" value="1"/>
</dbReference>
<dbReference type="Gene3D" id="3.40.190.290">
    <property type="match status" value="1"/>
</dbReference>
<dbReference type="HOGENOM" id="CLU_039613_6_2_9"/>